<dbReference type="InterPro" id="IPR027409">
    <property type="entry name" value="GroEL-like_apical_dom_sf"/>
</dbReference>
<dbReference type="GO" id="GO:0005524">
    <property type="term" value="F:ATP binding"/>
    <property type="evidence" value="ECO:0007669"/>
    <property type="project" value="InterPro"/>
</dbReference>
<dbReference type="InterPro" id="IPR027413">
    <property type="entry name" value="GROEL-like_equatorial_sf"/>
</dbReference>
<organism evidence="4 7">
    <name type="scientific">Didymodactylos carnosus</name>
    <dbReference type="NCBI Taxonomy" id="1234261"/>
    <lineage>
        <taxon>Eukaryota</taxon>
        <taxon>Metazoa</taxon>
        <taxon>Spiralia</taxon>
        <taxon>Gnathifera</taxon>
        <taxon>Rotifera</taxon>
        <taxon>Eurotatoria</taxon>
        <taxon>Bdelloidea</taxon>
        <taxon>Philodinida</taxon>
        <taxon>Philodinidae</taxon>
        <taxon>Didymodactylos</taxon>
    </lineage>
</organism>
<keyword evidence="2" id="KW-0472">Membrane</keyword>
<dbReference type="EMBL" id="CAJOBA010002756">
    <property type="protein sequence ID" value="CAF3658427.1"/>
    <property type="molecule type" value="Genomic_DNA"/>
</dbReference>
<dbReference type="EMBL" id="CAJNOQ010001274">
    <property type="protein sequence ID" value="CAF0882512.1"/>
    <property type="molecule type" value="Genomic_DNA"/>
</dbReference>
<dbReference type="EMBL" id="CAJNOK010002755">
    <property type="protein sequence ID" value="CAF0873742.1"/>
    <property type="molecule type" value="Genomic_DNA"/>
</dbReference>
<dbReference type="GO" id="GO:0006457">
    <property type="term" value="P:protein folding"/>
    <property type="evidence" value="ECO:0007669"/>
    <property type="project" value="InterPro"/>
</dbReference>
<dbReference type="GO" id="GO:1902636">
    <property type="term" value="C:kinociliary basal body"/>
    <property type="evidence" value="ECO:0007669"/>
    <property type="project" value="TreeGrafter"/>
</dbReference>
<dbReference type="GO" id="GO:0032502">
    <property type="term" value="P:developmental process"/>
    <property type="evidence" value="ECO:0007669"/>
    <property type="project" value="TreeGrafter"/>
</dbReference>
<dbReference type="OrthoDB" id="528704at2759"/>
<dbReference type="InterPro" id="IPR015157">
    <property type="entry name" value="TMA7"/>
</dbReference>
<dbReference type="Proteomes" id="UP000677228">
    <property type="component" value="Unassembled WGS sequence"/>
</dbReference>
<evidence type="ECO:0000313" key="5">
    <source>
        <dbReference type="EMBL" id="CAF3658427.1"/>
    </source>
</evidence>
<evidence type="ECO:0000313" key="4">
    <source>
        <dbReference type="EMBL" id="CAF0882512.1"/>
    </source>
</evidence>
<dbReference type="Proteomes" id="UP000681722">
    <property type="component" value="Unassembled WGS sequence"/>
</dbReference>
<dbReference type="InterPro" id="IPR002423">
    <property type="entry name" value="Cpn60/GroEL/TCP-1"/>
</dbReference>
<evidence type="ECO:0000313" key="6">
    <source>
        <dbReference type="EMBL" id="CAF3668434.1"/>
    </source>
</evidence>
<dbReference type="Pfam" id="PF00118">
    <property type="entry name" value="Cpn60_TCP1"/>
    <property type="match status" value="1"/>
</dbReference>
<dbReference type="InterPro" id="IPR028790">
    <property type="entry name" value="MKKS"/>
</dbReference>
<evidence type="ECO:0000256" key="1">
    <source>
        <dbReference type="SAM" id="MobiDB-lite"/>
    </source>
</evidence>
<dbReference type="Gene3D" id="1.10.560.10">
    <property type="entry name" value="GroEL-like equatorial domain"/>
    <property type="match status" value="1"/>
</dbReference>
<dbReference type="GO" id="GO:0060271">
    <property type="term" value="P:cilium assembly"/>
    <property type="evidence" value="ECO:0007669"/>
    <property type="project" value="InterPro"/>
</dbReference>
<dbReference type="GO" id="GO:0051131">
    <property type="term" value="P:chaperone-mediated protein complex assembly"/>
    <property type="evidence" value="ECO:0007669"/>
    <property type="project" value="TreeGrafter"/>
</dbReference>
<dbReference type="EMBL" id="CAJOBC010001274">
    <property type="protein sequence ID" value="CAF3668434.1"/>
    <property type="molecule type" value="Genomic_DNA"/>
</dbReference>
<feature type="compositionally biased region" description="Basic and acidic residues" evidence="1">
    <location>
        <begin position="27"/>
        <end position="37"/>
    </location>
</feature>
<reference evidence="4" key="1">
    <citation type="submission" date="2021-02" db="EMBL/GenBank/DDBJ databases">
        <authorList>
            <person name="Nowell W R."/>
        </authorList>
    </citation>
    <scope>NUCLEOTIDE SEQUENCE</scope>
</reference>
<dbReference type="GO" id="GO:0051082">
    <property type="term" value="F:unfolded protein binding"/>
    <property type="evidence" value="ECO:0007669"/>
    <property type="project" value="InterPro"/>
</dbReference>
<protein>
    <recommendedName>
        <fullName evidence="8">Translation machinery-associated protein 7 homolog</fullName>
    </recommendedName>
</protein>
<dbReference type="PANTHER" id="PTHR46787:SF1">
    <property type="entry name" value="MOLECULAR CHAPERONE MKKS"/>
    <property type="match status" value="1"/>
</dbReference>
<sequence length="647" mass="74088">MSGREGGKKKPLKQPKKDKQELDDDDKEFKEKQKLEKQKLADAAKKASGKGPLKLNIYKILYILLMISRYRISWIRERLGPIFVGVGLIGGIHLAWWSIQQNPSLVPLDQRREKVLVVSVMSLSSSSPITQFWTNTQYELVSKLLTFFSSSYGAMGHLKMIQTHDSSTSILTSLSSRFQHTMAYKKLFSNILFAAVRKQSQTYFDSGLYFAMIFCNFLLQVNEHVCLHLKNKVLEQCIECIDQIDELDWLEIEFDSVHTMLAIVRSVLCKPLAYDCSQTLREQLCLLCVKTYLEHINIDNEKNNQQQLILTIEGLNTDESNLYEGLLYQIPENSYKQCFTITTSKPCLFFTISLAGDYIIENASLIETNCTPSEWIKKTADTIINNIIKFKNLHNGGIILCQKVIHPSVRVQLKRYGIYTFDRLSRSYTPYFCYLTGCQPISTLNFDTNDNRYFGSLSNISIINIQNKTFLQFSNIKRLFHTLLLCSNNEQSLLELKECVKASHHLLNSTLITKKALFGGGCSETVRCIANCLIRVIRSQYRSECVVIDCIHGHLWHSTDTGISSTCKCGLYSSTIDFENNWNLIAFSLDDFEIDIFPKTDLDQKTYVKREKCPKLLDGYNARKNAFRNAIESAVNLYLTNICIGNI</sequence>
<dbReference type="Gene3D" id="3.50.7.10">
    <property type="entry name" value="GroEL"/>
    <property type="match status" value="1"/>
</dbReference>
<evidence type="ECO:0000256" key="2">
    <source>
        <dbReference type="SAM" id="Phobius"/>
    </source>
</evidence>
<keyword evidence="2" id="KW-1133">Transmembrane helix</keyword>
<dbReference type="PANTHER" id="PTHR46787">
    <property type="entry name" value="SYNDROMES PUTATIVE CHAPERONIN-RELATED"/>
    <property type="match status" value="1"/>
</dbReference>
<accession>A0A813YD50</accession>
<dbReference type="GO" id="GO:0005634">
    <property type="term" value="C:nucleus"/>
    <property type="evidence" value="ECO:0007669"/>
    <property type="project" value="TreeGrafter"/>
</dbReference>
<evidence type="ECO:0000313" key="3">
    <source>
        <dbReference type="EMBL" id="CAF0873742.1"/>
    </source>
</evidence>
<evidence type="ECO:0000313" key="7">
    <source>
        <dbReference type="Proteomes" id="UP000663829"/>
    </source>
</evidence>
<proteinExistence type="predicted"/>
<feature type="transmembrane region" description="Helical" evidence="2">
    <location>
        <begin position="79"/>
        <end position="99"/>
    </location>
</feature>
<dbReference type="InterPro" id="IPR027410">
    <property type="entry name" value="TCP-1-like_intermed_sf"/>
</dbReference>
<dbReference type="Pfam" id="PF09072">
    <property type="entry name" value="TMA7"/>
    <property type="match status" value="1"/>
</dbReference>
<feature type="region of interest" description="Disordered" evidence="1">
    <location>
        <begin position="1"/>
        <end position="37"/>
    </location>
</feature>
<comment type="caution">
    <text evidence="4">The sequence shown here is derived from an EMBL/GenBank/DDBJ whole genome shotgun (WGS) entry which is preliminary data.</text>
</comment>
<dbReference type="Proteomes" id="UP000663829">
    <property type="component" value="Unassembled WGS sequence"/>
</dbReference>
<dbReference type="Gene3D" id="3.30.260.10">
    <property type="entry name" value="TCP-1-like chaperonin intermediate domain"/>
    <property type="match status" value="1"/>
</dbReference>
<evidence type="ECO:0008006" key="8">
    <source>
        <dbReference type="Google" id="ProtNLM"/>
    </source>
</evidence>
<dbReference type="AlphaFoldDB" id="A0A813YD50"/>
<dbReference type="GO" id="GO:0005737">
    <property type="term" value="C:cytoplasm"/>
    <property type="evidence" value="ECO:0007669"/>
    <property type="project" value="TreeGrafter"/>
</dbReference>
<name>A0A813YD50_9BILA</name>
<gene>
    <name evidence="4" type="ORF">GPM918_LOCUS7688</name>
    <name evidence="3" type="ORF">OVA965_LOCUS8266</name>
    <name evidence="6" type="ORF">SRO942_LOCUS7688</name>
    <name evidence="5" type="ORF">TMI583_LOCUS8262</name>
</gene>
<dbReference type="Proteomes" id="UP000682733">
    <property type="component" value="Unassembled WGS sequence"/>
</dbReference>
<keyword evidence="2" id="KW-0812">Transmembrane</keyword>
<dbReference type="SUPFAM" id="SSF52029">
    <property type="entry name" value="GroEL apical domain-like"/>
    <property type="match status" value="1"/>
</dbReference>
<keyword evidence="7" id="KW-1185">Reference proteome</keyword>